<organism evidence="10">
    <name type="scientific">Hymenolepis diminuta</name>
    <name type="common">Rat tapeworm</name>
    <dbReference type="NCBI Taxonomy" id="6216"/>
    <lineage>
        <taxon>Eukaryota</taxon>
        <taxon>Metazoa</taxon>
        <taxon>Spiralia</taxon>
        <taxon>Lophotrochozoa</taxon>
        <taxon>Platyhelminthes</taxon>
        <taxon>Cestoda</taxon>
        <taxon>Eucestoda</taxon>
        <taxon>Cyclophyllidea</taxon>
        <taxon>Hymenolepididae</taxon>
        <taxon>Hymenolepis</taxon>
    </lineage>
</organism>
<keyword evidence="6 7" id="KW-0472">Membrane</keyword>
<evidence type="ECO:0000256" key="7">
    <source>
        <dbReference type="RuleBase" id="RU365085"/>
    </source>
</evidence>
<feature type="transmembrane region" description="Helical" evidence="7">
    <location>
        <begin position="35"/>
        <end position="57"/>
    </location>
</feature>
<evidence type="ECO:0000256" key="2">
    <source>
        <dbReference type="ARBA" id="ARBA00010430"/>
    </source>
</evidence>
<gene>
    <name evidence="8" type="ORF">HDID_LOCUS3726</name>
</gene>
<evidence type="ECO:0000313" key="8">
    <source>
        <dbReference type="EMBL" id="VDL38084.1"/>
    </source>
</evidence>
<dbReference type="GO" id="GO:0033185">
    <property type="term" value="C:dolichol-phosphate-mannose synthase complex"/>
    <property type="evidence" value="ECO:0007669"/>
    <property type="project" value="TreeGrafter"/>
</dbReference>
<keyword evidence="4 7" id="KW-0256">Endoplasmic reticulum</keyword>
<evidence type="ECO:0000313" key="10">
    <source>
        <dbReference type="WBParaSite" id="HDID_0000372801-mRNA-1"/>
    </source>
</evidence>
<evidence type="ECO:0000256" key="1">
    <source>
        <dbReference type="ARBA" id="ARBA00004477"/>
    </source>
</evidence>
<evidence type="ECO:0000256" key="6">
    <source>
        <dbReference type="ARBA" id="ARBA00023136"/>
    </source>
</evidence>
<comment type="function">
    <text evidence="7">Stabilizer subunit of the dolichol-phosphate mannose (DPM) synthase complex; tethers catalytic subunit to the ER.</text>
</comment>
<dbReference type="PANTHER" id="PTHR16433:SF0">
    <property type="entry name" value="DOLICHOL-PHOSPHATE MANNOSYLTRANSFERASE SUBUNIT 3"/>
    <property type="match status" value="1"/>
</dbReference>
<sequence>MIRAVPWISAGILFIAIWLGALHSPFGSFPAAKMAVLLSPIVIIFFFGIFSLSYIMYGVFTFNDCPGEDEKLKKQIEEARKGLKNAGYKF</sequence>
<dbReference type="Proteomes" id="UP000274504">
    <property type="component" value="Unassembled WGS sequence"/>
</dbReference>
<proteinExistence type="inferred from homology"/>
<protein>
    <recommendedName>
        <fullName evidence="7">Dolichol-phosphate mannosyltransferase subunit 3</fullName>
    </recommendedName>
</protein>
<reference evidence="10" key="1">
    <citation type="submission" date="2017-02" db="UniProtKB">
        <authorList>
            <consortium name="WormBaseParasite"/>
        </authorList>
    </citation>
    <scope>IDENTIFICATION</scope>
</reference>
<dbReference type="WBParaSite" id="HDID_0000372801-mRNA-1">
    <property type="protein sequence ID" value="HDID_0000372801-mRNA-1"/>
    <property type="gene ID" value="HDID_0000372801"/>
</dbReference>
<accession>A0A0R3SFT9</accession>
<dbReference type="OrthoDB" id="2014333at2759"/>
<evidence type="ECO:0000256" key="5">
    <source>
        <dbReference type="ARBA" id="ARBA00022989"/>
    </source>
</evidence>
<evidence type="ECO:0000313" key="9">
    <source>
        <dbReference type="Proteomes" id="UP000274504"/>
    </source>
</evidence>
<dbReference type="PANTHER" id="PTHR16433">
    <property type="entry name" value="DOLICHOL-PHOSPHATE MANNOSYLTRANSFERASE SUBUNIT 3"/>
    <property type="match status" value="1"/>
</dbReference>
<dbReference type="InterPro" id="IPR013174">
    <property type="entry name" value="DPM3"/>
</dbReference>
<comment type="subcellular location">
    <subcellularLocation>
        <location evidence="1 7">Endoplasmic reticulum membrane</location>
        <topology evidence="1 7">Multi-pass membrane protein</topology>
    </subcellularLocation>
</comment>
<name>A0A0R3SFT9_HYMDI</name>
<keyword evidence="3 7" id="KW-0812">Transmembrane</keyword>
<dbReference type="AlphaFoldDB" id="A0A0R3SFT9"/>
<dbReference type="Pfam" id="PF08285">
    <property type="entry name" value="DPM3"/>
    <property type="match status" value="1"/>
</dbReference>
<dbReference type="GO" id="GO:0006506">
    <property type="term" value="P:GPI anchor biosynthetic process"/>
    <property type="evidence" value="ECO:0007669"/>
    <property type="project" value="TreeGrafter"/>
</dbReference>
<evidence type="ECO:0000256" key="3">
    <source>
        <dbReference type="ARBA" id="ARBA00022692"/>
    </source>
</evidence>
<dbReference type="GO" id="GO:0005789">
    <property type="term" value="C:endoplasmic reticulum membrane"/>
    <property type="evidence" value="ECO:0007669"/>
    <property type="project" value="UniProtKB-SubCell"/>
</dbReference>
<keyword evidence="5 7" id="KW-1133">Transmembrane helix</keyword>
<dbReference type="EMBL" id="UYSG01001204">
    <property type="protein sequence ID" value="VDL38084.1"/>
    <property type="molecule type" value="Genomic_DNA"/>
</dbReference>
<comment type="similarity">
    <text evidence="2 7">Belongs to the DPM3 family.</text>
</comment>
<comment type="pathway">
    <text evidence="7">Protein modification; protein glycosylation.</text>
</comment>
<feature type="transmembrane region" description="Helical" evidence="7">
    <location>
        <begin position="6"/>
        <end position="23"/>
    </location>
</feature>
<evidence type="ECO:0000256" key="4">
    <source>
        <dbReference type="ARBA" id="ARBA00022824"/>
    </source>
</evidence>
<dbReference type="STRING" id="6216.A0A0R3SFT9"/>
<comment type="subunit">
    <text evidence="7">Component of the dolichol-phosphate mannose (DPM) synthase complex.</text>
</comment>
<dbReference type="UniPathway" id="UPA00378"/>
<reference evidence="8 9" key="2">
    <citation type="submission" date="2018-11" db="EMBL/GenBank/DDBJ databases">
        <authorList>
            <consortium name="Pathogen Informatics"/>
        </authorList>
    </citation>
    <scope>NUCLEOTIDE SEQUENCE [LARGE SCALE GENOMIC DNA]</scope>
</reference>